<evidence type="ECO:0000313" key="8">
    <source>
        <dbReference type="EMBL" id="SDC25924.1"/>
    </source>
</evidence>
<keyword evidence="4 5" id="KW-0411">Iron-sulfur</keyword>
<keyword evidence="5" id="KW-0004">4Fe-4S</keyword>
<feature type="binding site" evidence="5">
    <location>
        <position position="79"/>
    </location>
    <ligand>
        <name>[4Fe-4S] cluster</name>
        <dbReference type="ChEBI" id="CHEBI:49883"/>
        <note>4Fe-4S-S-AdoMet</note>
    </ligand>
</feature>
<feature type="binding site" evidence="6">
    <location>
        <position position="193"/>
    </location>
    <ligand>
        <name>S-adenosyl-L-methionine</name>
        <dbReference type="ChEBI" id="CHEBI:59789"/>
    </ligand>
</feature>
<evidence type="ECO:0000256" key="5">
    <source>
        <dbReference type="PIRSR" id="PIRSR004762-1"/>
    </source>
</evidence>
<dbReference type="InterPro" id="IPR058240">
    <property type="entry name" value="rSAM_sf"/>
</dbReference>
<dbReference type="OrthoDB" id="9775764at2"/>
<dbReference type="GO" id="GO:0051539">
    <property type="term" value="F:4 iron, 4 sulfur cluster binding"/>
    <property type="evidence" value="ECO:0007669"/>
    <property type="project" value="UniProtKB-KW"/>
</dbReference>
<organism evidence="8 10">
    <name type="scientific">Geotoga petraea</name>
    <dbReference type="NCBI Taxonomy" id="28234"/>
    <lineage>
        <taxon>Bacteria</taxon>
        <taxon>Thermotogati</taxon>
        <taxon>Thermotogota</taxon>
        <taxon>Thermotogae</taxon>
        <taxon>Petrotogales</taxon>
        <taxon>Petrotogaceae</taxon>
        <taxon>Geotoga</taxon>
    </lineage>
</organism>
<dbReference type="SMART" id="SM00729">
    <property type="entry name" value="Elp3"/>
    <property type="match status" value="1"/>
</dbReference>
<dbReference type="NCBIfam" id="TIGR03956">
    <property type="entry name" value="rSAM_HydE"/>
    <property type="match status" value="1"/>
</dbReference>
<dbReference type="GO" id="GO:0016740">
    <property type="term" value="F:transferase activity"/>
    <property type="evidence" value="ECO:0007669"/>
    <property type="project" value="TreeGrafter"/>
</dbReference>
<dbReference type="SFLD" id="SFLDG01060">
    <property type="entry name" value="BATS_domain_containing"/>
    <property type="match status" value="1"/>
</dbReference>
<dbReference type="SFLD" id="SFLDG01082">
    <property type="entry name" value="B12-binding_domain_containing"/>
    <property type="match status" value="1"/>
</dbReference>
<feature type="domain" description="Radical SAM core" evidence="7">
    <location>
        <begin position="61"/>
        <end position="283"/>
    </location>
</feature>
<dbReference type="InterPro" id="IPR034422">
    <property type="entry name" value="HydE/PylB-like"/>
</dbReference>
<dbReference type="Gene3D" id="3.20.20.70">
    <property type="entry name" value="Aldolase class I"/>
    <property type="match status" value="1"/>
</dbReference>
<sequence length="351" mass="40384">MFESIYNKLNTKGKKLLDYFTENKTLNKEFILYILGLEKDDPQRNLLYKASSIVKENFTANYVSIKGLIEFSNYCSKNCYYCGIRRDNKTLKRYRMTEEDILEAVEKVKKLGLDTIILQSGEDYFYDDDKIIALIKKIKKLTKLPISISIGERDFESYFKYKKAGAIRTLLKHETVNRELFEKVNPDKKYEKRLGLLKYANSIGYVTGSGFIIGLPGQTNSDIADDLLFIRDEKVIMIGIGPLIASKNTPYENMENGSITKTLNACCAARFVVPNSQMPVTTALGTLDIKTHYDALEYFCNVVMVNITPDKFRKNYNIYDNKAKIDFFETIDELEKREIKICPITTKALGR</sequence>
<dbReference type="PIRSF" id="PIRSF004762">
    <property type="entry name" value="CHP00423"/>
    <property type="match status" value="1"/>
</dbReference>
<dbReference type="PANTHER" id="PTHR43726:SF1">
    <property type="entry name" value="BIOTIN SYNTHASE"/>
    <property type="match status" value="1"/>
</dbReference>
<dbReference type="EMBL" id="SRME01000002">
    <property type="protein sequence ID" value="TGG88421.1"/>
    <property type="molecule type" value="Genomic_DNA"/>
</dbReference>
<keyword evidence="10" id="KW-1185">Reference proteome</keyword>
<protein>
    <submittedName>
        <fullName evidence="8">Biotin synthase</fullName>
    </submittedName>
    <submittedName>
        <fullName evidence="9">[FeFe] hydrogenase H-cluster radical SAM maturase HydE</fullName>
    </submittedName>
</protein>
<evidence type="ECO:0000256" key="3">
    <source>
        <dbReference type="ARBA" id="ARBA00023004"/>
    </source>
</evidence>
<evidence type="ECO:0000256" key="2">
    <source>
        <dbReference type="ARBA" id="ARBA00022723"/>
    </source>
</evidence>
<reference evidence="8 10" key="1">
    <citation type="submission" date="2016-10" db="EMBL/GenBank/DDBJ databases">
        <authorList>
            <person name="de Groot N.N."/>
        </authorList>
    </citation>
    <scope>NUCLEOTIDE SEQUENCE [LARGE SCALE GENOMIC DNA]</scope>
    <source>
        <strain evidence="8 10">WG14</strain>
    </source>
</reference>
<dbReference type="STRING" id="28234.SAMN04488588_0738"/>
<dbReference type="Proteomes" id="UP000199322">
    <property type="component" value="Unassembled WGS sequence"/>
</dbReference>
<reference evidence="9 11" key="2">
    <citation type="submission" date="2019-04" db="EMBL/GenBank/DDBJ databases">
        <title>Draft genome sequence data and analysis of a Fermenting Bacterium, Geotoga petraea strain HO-Geo1, isolated from heavy-oil petroleum reservoir in Russia.</title>
        <authorList>
            <person name="Grouzdev D.S."/>
            <person name="Semenova E.M."/>
            <person name="Sokolova D.S."/>
            <person name="Tourova T.P."/>
            <person name="Poltaraus A.B."/>
            <person name="Nazina T.N."/>
        </authorList>
    </citation>
    <scope>NUCLEOTIDE SEQUENCE [LARGE SCALE GENOMIC DNA]</scope>
    <source>
        <strain evidence="9 11">HO-Geo1</strain>
    </source>
</reference>
<evidence type="ECO:0000256" key="1">
    <source>
        <dbReference type="ARBA" id="ARBA00022691"/>
    </source>
</evidence>
<dbReference type="RefSeq" id="WP_091402907.1">
    <property type="nucleotide sequence ID" value="NZ_FMYV01000002.1"/>
</dbReference>
<gene>
    <name evidence="9" type="primary">hydE</name>
    <name evidence="9" type="ORF">E4650_05095</name>
    <name evidence="8" type="ORF">SAMN04488588_0738</name>
</gene>
<dbReference type="EMBL" id="FMYV01000002">
    <property type="protein sequence ID" value="SDC25924.1"/>
    <property type="molecule type" value="Genomic_DNA"/>
</dbReference>
<dbReference type="GO" id="GO:0046872">
    <property type="term" value="F:metal ion binding"/>
    <property type="evidence" value="ECO:0007669"/>
    <property type="project" value="UniProtKB-KW"/>
</dbReference>
<dbReference type="Pfam" id="PF04055">
    <property type="entry name" value="Radical_SAM"/>
    <property type="match status" value="1"/>
</dbReference>
<evidence type="ECO:0000256" key="6">
    <source>
        <dbReference type="PIRSR" id="PIRSR004762-2"/>
    </source>
</evidence>
<feature type="binding site" evidence="6">
    <location>
        <position position="149"/>
    </location>
    <ligand>
        <name>(3R)-3-methyl-D-ornithine</name>
        <dbReference type="ChEBI" id="CHEBI:64642"/>
    </ligand>
</feature>
<evidence type="ECO:0000313" key="10">
    <source>
        <dbReference type="Proteomes" id="UP000199322"/>
    </source>
</evidence>
<dbReference type="Proteomes" id="UP000297288">
    <property type="component" value="Unassembled WGS sequence"/>
</dbReference>
<dbReference type="PROSITE" id="PS51918">
    <property type="entry name" value="RADICAL_SAM"/>
    <property type="match status" value="1"/>
</dbReference>
<evidence type="ECO:0000313" key="11">
    <source>
        <dbReference type="Proteomes" id="UP000297288"/>
    </source>
</evidence>
<evidence type="ECO:0000259" key="7">
    <source>
        <dbReference type="PROSITE" id="PS51918"/>
    </source>
</evidence>
<dbReference type="InterPro" id="IPR024021">
    <property type="entry name" value="FeFe-hyd_HydE_rSAM"/>
</dbReference>
<dbReference type="SFLD" id="SFLDS00029">
    <property type="entry name" value="Radical_SAM"/>
    <property type="match status" value="1"/>
</dbReference>
<dbReference type="AlphaFoldDB" id="A0A1G6K4N3"/>
<dbReference type="InterPro" id="IPR013785">
    <property type="entry name" value="Aldolase_TIM"/>
</dbReference>
<dbReference type="PANTHER" id="PTHR43726">
    <property type="entry name" value="3-METHYLORNITHINE SYNTHASE"/>
    <property type="match status" value="1"/>
</dbReference>
<keyword evidence="3 5" id="KW-0408">Iron</keyword>
<evidence type="ECO:0000313" key="9">
    <source>
        <dbReference type="EMBL" id="TGG88421.1"/>
    </source>
</evidence>
<dbReference type="CDD" id="cd01335">
    <property type="entry name" value="Radical_SAM"/>
    <property type="match status" value="1"/>
</dbReference>
<comment type="cofactor">
    <cofactor evidence="5">
        <name>[4Fe-4S] cluster</name>
        <dbReference type="ChEBI" id="CHEBI:49883"/>
    </cofactor>
    <text evidence="5">Binds 1 [4Fe-4S] cluster. The cluster is coordinated with 3 cysteines and an exchangeable S-adenosyl-L-methionine.</text>
</comment>
<dbReference type="InterPro" id="IPR006638">
    <property type="entry name" value="Elp3/MiaA/NifB-like_rSAM"/>
</dbReference>
<accession>A0A1G6K4N3</accession>
<proteinExistence type="predicted"/>
<dbReference type="SUPFAM" id="SSF102114">
    <property type="entry name" value="Radical SAM enzymes"/>
    <property type="match status" value="1"/>
</dbReference>
<dbReference type="InterPro" id="IPR007197">
    <property type="entry name" value="rSAM"/>
</dbReference>
<feature type="binding site" evidence="5">
    <location>
        <position position="75"/>
    </location>
    <ligand>
        <name>[4Fe-4S] cluster</name>
        <dbReference type="ChEBI" id="CHEBI:49883"/>
        <note>4Fe-4S-S-AdoMet</note>
    </ligand>
</feature>
<dbReference type="SFLD" id="SFLDG01280">
    <property type="entry name" value="HydE/PylB-like"/>
    <property type="match status" value="1"/>
</dbReference>
<feature type="binding site" evidence="6">
    <location>
        <position position="174"/>
    </location>
    <ligand>
        <name>S-adenosyl-L-methionine</name>
        <dbReference type="ChEBI" id="CHEBI:59789"/>
    </ligand>
</feature>
<name>A0A1G6K4N3_9BACT</name>
<keyword evidence="2" id="KW-0479">Metal-binding</keyword>
<evidence type="ECO:0000256" key="4">
    <source>
        <dbReference type="ARBA" id="ARBA00023014"/>
    </source>
</evidence>
<feature type="binding site" evidence="5">
    <location>
        <position position="82"/>
    </location>
    <ligand>
        <name>[4Fe-4S] cluster</name>
        <dbReference type="ChEBI" id="CHEBI:49883"/>
        <note>4Fe-4S-S-AdoMet</note>
    </ligand>
</feature>
<keyword evidence="1 5" id="KW-0949">S-adenosyl-L-methionine</keyword>